<keyword evidence="2" id="KW-1185">Reference proteome</keyword>
<organism evidence="1 2">
    <name type="scientific">Dipteronia sinensis</name>
    <dbReference type="NCBI Taxonomy" id="43782"/>
    <lineage>
        <taxon>Eukaryota</taxon>
        <taxon>Viridiplantae</taxon>
        <taxon>Streptophyta</taxon>
        <taxon>Embryophyta</taxon>
        <taxon>Tracheophyta</taxon>
        <taxon>Spermatophyta</taxon>
        <taxon>Magnoliopsida</taxon>
        <taxon>eudicotyledons</taxon>
        <taxon>Gunneridae</taxon>
        <taxon>Pentapetalae</taxon>
        <taxon>rosids</taxon>
        <taxon>malvids</taxon>
        <taxon>Sapindales</taxon>
        <taxon>Sapindaceae</taxon>
        <taxon>Hippocastanoideae</taxon>
        <taxon>Acereae</taxon>
        <taxon>Dipteronia</taxon>
    </lineage>
</organism>
<dbReference type="AlphaFoldDB" id="A0AAE0A384"/>
<dbReference type="EMBL" id="JANJYJ010000007">
    <property type="protein sequence ID" value="KAK3199803.1"/>
    <property type="molecule type" value="Genomic_DNA"/>
</dbReference>
<gene>
    <name evidence="1" type="ORF">Dsin_023218</name>
</gene>
<reference evidence="1" key="1">
    <citation type="journal article" date="2023" name="Plant J.">
        <title>Genome sequences and population genomics provide insights into the demographic history, inbreeding, and mutation load of two 'living fossil' tree species of Dipteronia.</title>
        <authorList>
            <person name="Feng Y."/>
            <person name="Comes H.P."/>
            <person name="Chen J."/>
            <person name="Zhu S."/>
            <person name="Lu R."/>
            <person name="Zhang X."/>
            <person name="Li P."/>
            <person name="Qiu J."/>
            <person name="Olsen K.M."/>
            <person name="Qiu Y."/>
        </authorList>
    </citation>
    <scope>NUCLEOTIDE SEQUENCE</scope>
    <source>
        <strain evidence="1">NBL</strain>
    </source>
</reference>
<name>A0AAE0A384_9ROSI</name>
<dbReference type="Proteomes" id="UP001281410">
    <property type="component" value="Unassembled WGS sequence"/>
</dbReference>
<comment type="caution">
    <text evidence="1">The sequence shown here is derived from an EMBL/GenBank/DDBJ whole genome shotgun (WGS) entry which is preliminary data.</text>
</comment>
<accession>A0AAE0A384</accession>
<evidence type="ECO:0000313" key="2">
    <source>
        <dbReference type="Proteomes" id="UP001281410"/>
    </source>
</evidence>
<protein>
    <submittedName>
        <fullName evidence="1">Uncharacterized protein</fullName>
    </submittedName>
</protein>
<evidence type="ECO:0000313" key="1">
    <source>
        <dbReference type="EMBL" id="KAK3199803.1"/>
    </source>
</evidence>
<proteinExistence type="predicted"/>
<sequence>MSLLTQVRRGFIFLFSRPNFRPSSSVNPFIGYVYKPFKRYSKESSEQIRSSHDVEVRAPSTAEEFKRVAEEKLRAAKQGVASQTTEKLYDGEEEATIKGDSKVDSIKNRIKDHEQ</sequence>